<dbReference type="HOGENOM" id="CLU_646137_0_0_1"/>
<keyword evidence="2" id="KW-1185">Reference proteome</keyword>
<dbReference type="OMA" id="NESGTWW"/>
<dbReference type="EMBL" id="CAEY01001361">
    <property type="status" value="NOT_ANNOTATED_CDS"/>
    <property type="molecule type" value="Genomic_DNA"/>
</dbReference>
<reference evidence="1" key="2">
    <citation type="submission" date="2015-06" db="UniProtKB">
        <authorList>
            <consortium name="EnsemblMetazoa"/>
        </authorList>
    </citation>
    <scope>IDENTIFICATION</scope>
</reference>
<dbReference type="EnsemblMetazoa" id="tetur04g04400.1">
    <property type="protein sequence ID" value="tetur04g04400.1"/>
    <property type="gene ID" value="tetur04g04400"/>
</dbReference>
<proteinExistence type="predicted"/>
<reference evidence="2" key="1">
    <citation type="submission" date="2011-08" db="EMBL/GenBank/DDBJ databases">
        <authorList>
            <person name="Rombauts S."/>
        </authorList>
    </citation>
    <scope>NUCLEOTIDE SEQUENCE</scope>
    <source>
        <strain evidence="2">London</strain>
    </source>
</reference>
<dbReference type="KEGG" id="tut:107359904"/>
<sequence>MTLALSDPRAPPPSPCIGSFDEEAISCSPMNEIRFNLCPPSNIDPSTPNTTSAMNENIDIDNCTVDSMDVSSSVASSNEVQTGSTISGKWTEEDTDNCDNMFLVESSLGETIFIFVKGSIIQEKDCITGDLLRSFDLNKLDYAQFLDDEEPRLKLLFNSSDSDKPEVIEVCYTFEDEESLSRFKDQFIAPFINEEYLGIPVGREIRPKGSLKTSSGPRLEETIGLISSRSTGFNFNDISINFFGTQISIPVLTKERSHFDSNPSSDSNKRGANWTEEDVENSEDMFLVENKESKTVFLFVKDNIIHEKDCVTGDVKVDHDLGVISNAIFPEAGSKSLEMKLFFDSRVQSKKEARYTFEDQESFDSFKKRFIQPSLTQRAKTLLQGRRRFECLKCGFSEVAGQMHEKDNSCPQCSSVFTFFTSDHK</sequence>
<accession>T1K2B1</accession>
<evidence type="ECO:0000313" key="2">
    <source>
        <dbReference type="Proteomes" id="UP000015104"/>
    </source>
</evidence>
<organism evidence="1 2">
    <name type="scientific">Tetranychus urticae</name>
    <name type="common">Two-spotted spider mite</name>
    <dbReference type="NCBI Taxonomy" id="32264"/>
    <lineage>
        <taxon>Eukaryota</taxon>
        <taxon>Metazoa</taxon>
        <taxon>Ecdysozoa</taxon>
        <taxon>Arthropoda</taxon>
        <taxon>Chelicerata</taxon>
        <taxon>Arachnida</taxon>
        <taxon>Acari</taxon>
        <taxon>Acariformes</taxon>
        <taxon>Trombidiformes</taxon>
        <taxon>Prostigmata</taxon>
        <taxon>Eleutherengona</taxon>
        <taxon>Raphignathae</taxon>
        <taxon>Tetranychoidea</taxon>
        <taxon>Tetranychidae</taxon>
        <taxon>Tetranychus</taxon>
    </lineage>
</organism>
<dbReference type="OrthoDB" id="7451790at2759"/>
<evidence type="ECO:0000313" key="1">
    <source>
        <dbReference type="EnsemblMetazoa" id="tetur04g04400.1"/>
    </source>
</evidence>
<dbReference type="AlphaFoldDB" id="T1K2B1"/>
<dbReference type="STRING" id="32264.T1K2B1"/>
<dbReference type="Proteomes" id="UP000015104">
    <property type="component" value="Unassembled WGS sequence"/>
</dbReference>
<protein>
    <submittedName>
        <fullName evidence="1">Uncharacterized protein</fullName>
    </submittedName>
</protein>
<gene>
    <name evidence="1" type="primary">107359904</name>
</gene>
<name>T1K2B1_TETUR</name>